<protein>
    <submittedName>
        <fullName evidence="3 5">Uncharacterized protein</fullName>
    </submittedName>
</protein>
<evidence type="ECO:0000313" key="4">
    <source>
        <dbReference type="Proteomes" id="UP000504638"/>
    </source>
</evidence>
<proteinExistence type="predicted"/>
<feature type="compositionally biased region" description="Polar residues" evidence="1">
    <location>
        <begin position="211"/>
        <end position="220"/>
    </location>
</feature>
<keyword evidence="2" id="KW-0732">Signal</keyword>
<feature type="chain" id="PRO_5044632124" evidence="2">
    <location>
        <begin position="17"/>
        <end position="230"/>
    </location>
</feature>
<dbReference type="RefSeq" id="XP_033539026.1">
    <property type="nucleotide sequence ID" value="XM_033680509.1"/>
</dbReference>
<dbReference type="Proteomes" id="UP000504638">
    <property type="component" value="Unplaced"/>
</dbReference>
<gene>
    <name evidence="3 5" type="ORF">P152DRAFT_463559</name>
</gene>
<reference evidence="5" key="3">
    <citation type="submission" date="2025-04" db="UniProtKB">
        <authorList>
            <consortium name="RefSeq"/>
        </authorList>
    </citation>
    <scope>IDENTIFICATION</scope>
    <source>
        <strain evidence="5">CBS 781.70</strain>
    </source>
</reference>
<feature type="region of interest" description="Disordered" evidence="1">
    <location>
        <begin position="204"/>
        <end position="230"/>
    </location>
</feature>
<evidence type="ECO:0000256" key="1">
    <source>
        <dbReference type="SAM" id="MobiDB-lite"/>
    </source>
</evidence>
<sequence length="230" mass="25376">MVLGLLVVSSIPVVTGVAEAVSEQKKQNAAMGDERYMTKFNLDIFCEANHPKAKEVHGTTVVMKDNKTGKPRQGESDAPPPHQFTGFYIQYPDDDRQPTRGLVSTISVDPPMLNWLYADSTTGALGFGNRSQSIEHTVGPWDWTEDQEGMTIGGEEAFVAVEEQPGVWAVYYDKDGDHLAGIPAVKNKTILEISLERNILAEERQGLDKPNNPTNNTVKSEGNMGTRWDK</sequence>
<reference evidence="3 5" key="1">
    <citation type="submission" date="2020-01" db="EMBL/GenBank/DDBJ databases">
        <authorList>
            <consortium name="DOE Joint Genome Institute"/>
            <person name="Haridas S."/>
            <person name="Albert R."/>
            <person name="Binder M."/>
            <person name="Bloem J."/>
            <person name="Labutti K."/>
            <person name="Salamov A."/>
            <person name="Andreopoulos B."/>
            <person name="Baker S.E."/>
            <person name="Barry K."/>
            <person name="Bills G."/>
            <person name="Bluhm B.H."/>
            <person name="Cannon C."/>
            <person name="Castanera R."/>
            <person name="Culley D.E."/>
            <person name="Daum C."/>
            <person name="Ezra D."/>
            <person name="Gonzalez J.B."/>
            <person name="Henrissat B."/>
            <person name="Kuo A."/>
            <person name="Liang C."/>
            <person name="Lipzen A."/>
            <person name="Lutzoni F."/>
            <person name="Magnuson J."/>
            <person name="Mondo S."/>
            <person name="Nolan M."/>
            <person name="Ohm R."/>
            <person name="Pangilinan J."/>
            <person name="Park H.-J."/>
            <person name="Ramirez L."/>
            <person name="Alfaro M."/>
            <person name="Sun H."/>
            <person name="Tritt A."/>
            <person name="Yoshinaga Y."/>
            <person name="Zwiers L.-H."/>
            <person name="Turgeon B.G."/>
            <person name="Goodwin S.B."/>
            <person name="Spatafora J.W."/>
            <person name="Crous P.W."/>
            <person name="Grigoriev I.V."/>
        </authorList>
    </citation>
    <scope>NUCLEOTIDE SEQUENCE</scope>
    <source>
        <strain evidence="3 5">CBS 781.70</strain>
    </source>
</reference>
<dbReference type="OrthoDB" id="3928002at2759"/>
<feature type="compositionally biased region" description="Basic and acidic residues" evidence="1">
    <location>
        <begin position="64"/>
        <end position="75"/>
    </location>
</feature>
<reference evidence="5" key="2">
    <citation type="submission" date="2020-04" db="EMBL/GenBank/DDBJ databases">
        <authorList>
            <consortium name="NCBI Genome Project"/>
        </authorList>
    </citation>
    <scope>NUCLEOTIDE SEQUENCE</scope>
    <source>
        <strain evidence="5">CBS 781.70</strain>
    </source>
</reference>
<dbReference type="GeneID" id="54421079"/>
<dbReference type="EMBL" id="ML975149">
    <property type="protein sequence ID" value="KAF1817395.1"/>
    <property type="molecule type" value="Genomic_DNA"/>
</dbReference>
<dbReference type="PANTHER" id="PTHR38049">
    <property type="entry name" value="RICIN B LECTIN DOMAIN-CONTAINING PROTEIN"/>
    <property type="match status" value="1"/>
</dbReference>
<keyword evidence="4" id="KW-1185">Reference proteome</keyword>
<evidence type="ECO:0000256" key="2">
    <source>
        <dbReference type="SAM" id="SignalP"/>
    </source>
</evidence>
<feature type="region of interest" description="Disordered" evidence="1">
    <location>
        <begin position="64"/>
        <end position="85"/>
    </location>
</feature>
<dbReference type="AlphaFoldDB" id="A0A6G1GH16"/>
<accession>A0A6G1GH16</accession>
<evidence type="ECO:0000313" key="5">
    <source>
        <dbReference type="RefSeq" id="XP_033539026.1"/>
    </source>
</evidence>
<feature type="signal peptide" evidence="2">
    <location>
        <begin position="1"/>
        <end position="16"/>
    </location>
</feature>
<organism evidence="3">
    <name type="scientific">Eremomyces bilateralis CBS 781.70</name>
    <dbReference type="NCBI Taxonomy" id="1392243"/>
    <lineage>
        <taxon>Eukaryota</taxon>
        <taxon>Fungi</taxon>
        <taxon>Dikarya</taxon>
        <taxon>Ascomycota</taxon>
        <taxon>Pezizomycotina</taxon>
        <taxon>Dothideomycetes</taxon>
        <taxon>Dothideomycetes incertae sedis</taxon>
        <taxon>Eremomycetales</taxon>
        <taxon>Eremomycetaceae</taxon>
        <taxon>Eremomyces</taxon>
    </lineage>
</organism>
<evidence type="ECO:0000313" key="3">
    <source>
        <dbReference type="EMBL" id="KAF1817395.1"/>
    </source>
</evidence>
<dbReference type="PANTHER" id="PTHR38049:SF1">
    <property type="entry name" value="PROTEIN KINASE DOMAIN-CONTAINING PROTEIN"/>
    <property type="match status" value="1"/>
</dbReference>
<name>A0A6G1GH16_9PEZI</name>